<dbReference type="KEGG" id="tpol:Mal48_11430"/>
<feature type="domain" description="Pyrrolo-quinoline quinone repeat" evidence="2">
    <location>
        <begin position="86"/>
        <end position="326"/>
    </location>
</feature>
<dbReference type="EMBL" id="CP036267">
    <property type="protein sequence ID" value="QDT31906.1"/>
    <property type="molecule type" value="Genomic_DNA"/>
</dbReference>
<keyword evidence="4" id="KW-1185">Reference proteome</keyword>
<evidence type="ECO:0000256" key="1">
    <source>
        <dbReference type="SAM" id="SignalP"/>
    </source>
</evidence>
<accession>A0A517QJT3</accession>
<feature type="signal peptide" evidence="1">
    <location>
        <begin position="1"/>
        <end position="25"/>
    </location>
</feature>
<dbReference type="PANTHER" id="PTHR34512">
    <property type="entry name" value="CELL SURFACE PROTEIN"/>
    <property type="match status" value="1"/>
</dbReference>
<dbReference type="RefSeq" id="WP_145196832.1">
    <property type="nucleotide sequence ID" value="NZ_CP036267.1"/>
</dbReference>
<proteinExistence type="predicted"/>
<sequence length="410" mass="44354" precursor="true">MKPIQKLSAIVILLCLGTLTSVASAQDWTRFRGPNGEGKSDLQGLPTQWSQDQYEWVIELPGKGHSSPTVVDNFLFLATGEANGNRTLHCLNATTGKTIWKDSIKLEANHLHRKNSYASGTPAVGDGFVYVAFADEQHYVLLAYNFKGERQWSQDLGTFTSSHGQGVSPIVYDGKVIVPSDQAGPSKVVALDAKTGEHVWTSERNFRKASYATPIIINVNGEDQLVCLCGALGLTGLDPQTGKSLWQSGELPKRTVASPVYGDGLLFATCGSGGRGSNLVGVDPAEQGAVKSERKQNLPYVPTPIVHEGHIYLWNDDGIVCCVDLSGDFSKNVWRERVGGTYSGSPVMIDGKIYCIAEDGEIAVIDAKPEYKFYGKSPLGDESYATPTVANGRAYFRGFHTLACLKAQND</sequence>
<dbReference type="Gene3D" id="2.130.10.10">
    <property type="entry name" value="YVTN repeat-like/Quinoprotein amine dehydrogenase"/>
    <property type="match status" value="2"/>
</dbReference>
<protein>
    <submittedName>
        <fullName evidence="3">Outer membrane biogenesis protein BamB</fullName>
    </submittedName>
</protein>
<dbReference type="SUPFAM" id="SSF50998">
    <property type="entry name" value="Quinoprotein alcohol dehydrogenase-like"/>
    <property type="match status" value="1"/>
</dbReference>
<dbReference type="SMART" id="SM00564">
    <property type="entry name" value="PQQ"/>
    <property type="match status" value="4"/>
</dbReference>
<dbReference type="InterPro" id="IPR015943">
    <property type="entry name" value="WD40/YVTN_repeat-like_dom_sf"/>
</dbReference>
<dbReference type="AlphaFoldDB" id="A0A517QJT3"/>
<organism evidence="3 4">
    <name type="scientific">Thalassoglobus polymorphus</name>
    <dbReference type="NCBI Taxonomy" id="2527994"/>
    <lineage>
        <taxon>Bacteria</taxon>
        <taxon>Pseudomonadati</taxon>
        <taxon>Planctomycetota</taxon>
        <taxon>Planctomycetia</taxon>
        <taxon>Planctomycetales</taxon>
        <taxon>Planctomycetaceae</taxon>
        <taxon>Thalassoglobus</taxon>
    </lineage>
</organism>
<dbReference type="InterPro" id="IPR002372">
    <property type="entry name" value="PQQ_rpt_dom"/>
</dbReference>
<evidence type="ECO:0000259" key="2">
    <source>
        <dbReference type="Pfam" id="PF13360"/>
    </source>
</evidence>
<evidence type="ECO:0000313" key="4">
    <source>
        <dbReference type="Proteomes" id="UP000315724"/>
    </source>
</evidence>
<dbReference type="Pfam" id="PF13360">
    <property type="entry name" value="PQQ_2"/>
    <property type="match status" value="1"/>
</dbReference>
<dbReference type="PANTHER" id="PTHR34512:SF30">
    <property type="entry name" value="OUTER MEMBRANE PROTEIN ASSEMBLY FACTOR BAMB"/>
    <property type="match status" value="1"/>
</dbReference>
<dbReference type="OrthoDB" id="244732at2"/>
<dbReference type="InterPro" id="IPR018391">
    <property type="entry name" value="PQQ_b-propeller_rpt"/>
</dbReference>
<keyword evidence="1" id="KW-0732">Signal</keyword>
<dbReference type="InterPro" id="IPR011047">
    <property type="entry name" value="Quinoprotein_ADH-like_sf"/>
</dbReference>
<evidence type="ECO:0000313" key="3">
    <source>
        <dbReference type="EMBL" id="QDT31906.1"/>
    </source>
</evidence>
<gene>
    <name evidence="3" type="ORF">Mal48_11430</name>
</gene>
<reference evidence="3 4" key="1">
    <citation type="submission" date="2019-02" db="EMBL/GenBank/DDBJ databases">
        <title>Deep-cultivation of Planctomycetes and their phenomic and genomic characterization uncovers novel biology.</title>
        <authorList>
            <person name="Wiegand S."/>
            <person name="Jogler M."/>
            <person name="Boedeker C."/>
            <person name="Pinto D."/>
            <person name="Vollmers J."/>
            <person name="Rivas-Marin E."/>
            <person name="Kohn T."/>
            <person name="Peeters S.H."/>
            <person name="Heuer A."/>
            <person name="Rast P."/>
            <person name="Oberbeckmann S."/>
            <person name="Bunk B."/>
            <person name="Jeske O."/>
            <person name="Meyerdierks A."/>
            <person name="Storesund J.E."/>
            <person name="Kallscheuer N."/>
            <person name="Luecker S."/>
            <person name="Lage O.M."/>
            <person name="Pohl T."/>
            <person name="Merkel B.J."/>
            <person name="Hornburger P."/>
            <person name="Mueller R.-W."/>
            <person name="Bruemmer F."/>
            <person name="Labrenz M."/>
            <person name="Spormann A.M."/>
            <person name="Op den Camp H."/>
            <person name="Overmann J."/>
            <person name="Amann R."/>
            <person name="Jetten M.S.M."/>
            <person name="Mascher T."/>
            <person name="Medema M.H."/>
            <person name="Devos D.P."/>
            <person name="Kaster A.-K."/>
            <person name="Ovreas L."/>
            <person name="Rohde M."/>
            <person name="Galperin M.Y."/>
            <person name="Jogler C."/>
        </authorList>
    </citation>
    <scope>NUCLEOTIDE SEQUENCE [LARGE SCALE GENOMIC DNA]</scope>
    <source>
        <strain evidence="3 4">Mal48</strain>
    </source>
</reference>
<name>A0A517QJT3_9PLAN</name>
<feature type="chain" id="PRO_5022032037" evidence="1">
    <location>
        <begin position="26"/>
        <end position="410"/>
    </location>
</feature>
<dbReference type="Proteomes" id="UP000315724">
    <property type="component" value="Chromosome"/>
</dbReference>